<name>A0A1N7SHK4_9BURK</name>
<dbReference type="Proteomes" id="UP000195569">
    <property type="component" value="Unassembled WGS sequence"/>
</dbReference>
<protein>
    <submittedName>
        <fullName evidence="2">Uncharacterized protein</fullName>
    </submittedName>
</protein>
<reference evidence="2" key="1">
    <citation type="submission" date="2016-12" db="EMBL/GenBank/DDBJ databases">
        <authorList>
            <person name="Moulin L."/>
        </authorList>
    </citation>
    <scope>NUCLEOTIDE SEQUENCE [LARGE SCALE GENOMIC DNA]</scope>
    <source>
        <strain evidence="2">STM 7183</strain>
    </source>
</reference>
<feature type="region of interest" description="Disordered" evidence="1">
    <location>
        <begin position="44"/>
        <end position="64"/>
    </location>
</feature>
<dbReference type="AlphaFoldDB" id="A0A1N7SHK4"/>
<accession>A0A1N7SHK4</accession>
<evidence type="ECO:0000313" key="3">
    <source>
        <dbReference type="Proteomes" id="UP000195569"/>
    </source>
</evidence>
<gene>
    <name evidence="2" type="ORF">BN2476_530036</name>
</gene>
<proteinExistence type="predicted"/>
<organism evidence="2 3">
    <name type="scientific">Paraburkholderia piptadeniae</name>
    <dbReference type="NCBI Taxonomy" id="1701573"/>
    <lineage>
        <taxon>Bacteria</taxon>
        <taxon>Pseudomonadati</taxon>
        <taxon>Pseudomonadota</taxon>
        <taxon>Betaproteobacteria</taxon>
        <taxon>Burkholderiales</taxon>
        <taxon>Burkholderiaceae</taxon>
        <taxon>Paraburkholderia</taxon>
    </lineage>
</organism>
<sequence>MASNLYNGRAQIELNPGLPQYRMWRMQIVAVCIDVTCSTMAALTRTRGPPCRSKSGRRRGPTPR</sequence>
<evidence type="ECO:0000313" key="2">
    <source>
        <dbReference type="EMBL" id="SIT46891.1"/>
    </source>
</evidence>
<comment type="caution">
    <text evidence="2">The sequence shown here is derived from an EMBL/GenBank/DDBJ whole genome shotgun (WGS) entry which is preliminary data.</text>
</comment>
<dbReference type="EMBL" id="CYGY02000053">
    <property type="protein sequence ID" value="SIT46891.1"/>
    <property type="molecule type" value="Genomic_DNA"/>
</dbReference>
<keyword evidence="3" id="KW-1185">Reference proteome</keyword>
<feature type="compositionally biased region" description="Basic residues" evidence="1">
    <location>
        <begin position="54"/>
        <end position="64"/>
    </location>
</feature>
<evidence type="ECO:0000256" key="1">
    <source>
        <dbReference type="SAM" id="MobiDB-lite"/>
    </source>
</evidence>